<gene>
    <name evidence="2" type="ORF">A2024_02070</name>
</gene>
<dbReference type="GO" id="GO:0003677">
    <property type="term" value="F:DNA binding"/>
    <property type="evidence" value="ECO:0007669"/>
    <property type="project" value="InterPro"/>
</dbReference>
<dbReference type="Proteomes" id="UP000177230">
    <property type="component" value="Unassembled WGS sequence"/>
</dbReference>
<comment type="caution">
    <text evidence="2">The sequence shown here is derived from an EMBL/GenBank/DDBJ whole genome shotgun (WGS) entry which is preliminary data.</text>
</comment>
<dbReference type="GO" id="GO:0004803">
    <property type="term" value="F:transposase activity"/>
    <property type="evidence" value="ECO:0007669"/>
    <property type="project" value="InterPro"/>
</dbReference>
<accession>A0A1F5R755</accession>
<dbReference type="GO" id="GO:0006313">
    <property type="term" value="P:DNA transposition"/>
    <property type="evidence" value="ECO:0007669"/>
    <property type="project" value="InterPro"/>
</dbReference>
<dbReference type="EMBL" id="MFFM01000039">
    <property type="protein sequence ID" value="OGF10297.1"/>
    <property type="molecule type" value="Genomic_DNA"/>
</dbReference>
<dbReference type="InterPro" id="IPR036515">
    <property type="entry name" value="Transposase_17_sf"/>
</dbReference>
<feature type="domain" description="Transposase IS200-like" evidence="1">
    <location>
        <begin position="3"/>
        <end position="117"/>
    </location>
</feature>
<dbReference type="SUPFAM" id="SSF143422">
    <property type="entry name" value="Transposase IS200-like"/>
    <property type="match status" value="1"/>
</dbReference>
<evidence type="ECO:0000313" key="3">
    <source>
        <dbReference type="Proteomes" id="UP000177230"/>
    </source>
</evidence>
<protein>
    <submittedName>
        <fullName evidence="2">Transposase</fullName>
    </submittedName>
</protein>
<dbReference type="InterPro" id="IPR002686">
    <property type="entry name" value="Transposase_17"/>
</dbReference>
<organism evidence="2 3">
    <name type="scientific">Candidatus Edwardsbacteria bacterium GWF2_54_11</name>
    <dbReference type="NCBI Taxonomy" id="1817851"/>
    <lineage>
        <taxon>Bacteria</taxon>
        <taxon>Candidatus Edwardsiibacteriota</taxon>
    </lineage>
</organism>
<evidence type="ECO:0000259" key="1">
    <source>
        <dbReference type="SMART" id="SM01321"/>
    </source>
</evidence>
<proteinExistence type="predicted"/>
<name>A0A1F5R755_9BACT</name>
<sequence length="142" mass="16668">MPYTKVMIHLIWSTKNRQPIITPQLRVLLLQHIKENSRQKGIFINAINCVKDHIHILVSLGTEQTIAKTVMLIKGESSFWVNKQGLLKHKFEWQDEYIALSVSQSGEEKVRMYIANQVEHYRKALFSEEYEAFIKAHSFEIK</sequence>
<dbReference type="NCBIfam" id="NF033573">
    <property type="entry name" value="transpos_IS200"/>
    <property type="match status" value="1"/>
</dbReference>
<dbReference type="PANTHER" id="PTHR33360:SF2">
    <property type="entry name" value="TRANSPOSASE FOR INSERTION SEQUENCE ELEMENT IS200"/>
    <property type="match status" value="1"/>
</dbReference>
<evidence type="ECO:0000313" key="2">
    <source>
        <dbReference type="EMBL" id="OGF10297.1"/>
    </source>
</evidence>
<reference evidence="2 3" key="1">
    <citation type="journal article" date="2016" name="Nat. Commun.">
        <title>Thousands of microbial genomes shed light on interconnected biogeochemical processes in an aquifer system.</title>
        <authorList>
            <person name="Anantharaman K."/>
            <person name="Brown C.T."/>
            <person name="Hug L.A."/>
            <person name="Sharon I."/>
            <person name="Castelle C.J."/>
            <person name="Probst A.J."/>
            <person name="Thomas B.C."/>
            <person name="Singh A."/>
            <person name="Wilkins M.J."/>
            <person name="Karaoz U."/>
            <person name="Brodie E.L."/>
            <person name="Williams K.H."/>
            <person name="Hubbard S.S."/>
            <person name="Banfield J.F."/>
        </authorList>
    </citation>
    <scope>NUCLEOTIDE SEQUENCE [LARGE SCALE GENOMIC DNA]</scope>
</reference>
<dbReference type="Pfam" id="PF01797">
    <property type="entry name" value="Y1_Tnp"/>
    <property type="match status" value="1"/>
</dbReference>
<dbReference type="AlphaFoldDB" id="A0A1F5R755"/>
<dbReference type="SMART" id="SM01321">
    <property type="entry name" value="Y1_Tnp"/>
    <property type="match status" value="1"/>
</dbReference>
<dbReference type="PANTHER" id="PTHR33360">
    <property type="entry name" value="TRANSPOSASE FOR INSERTION SEQUENCE ELEMENT IS200"/>
    <property type="match status" value="1"/>
</dbReference>
<dbReference type="Gene3D" id="3.30.70.1290">
    <property type="entry name" value="Transposase IS200-like"/>
    <property type="match status" value="1"/>
</dbReference>